<dbReference type="AlphaFoldDB" id="A0A6J6F5Y0"/>
<feature type="transmembrane region" description="Helical" evidence="1">
    <location>
        <begin position="12"/>
        <end position="27"/>
    </location>
</feature>
<evidence type="ECO:0000313" key="2">
    <source>
        <dbReference type="EMBL" id="CAB4584130.1"/>
    </source>
</evidence>
<keyword evidence="1" id="KW-0472">Membrane</keyword>
<dbReference type="EMBL" id="CAEZSR010000174">
    <property type="protein sequence ID" value="CAB4584130.1"/>
    <property type="molecule type" value="Genomic_DNA"/>
</dbReference>
<evidence type="ECO:0000256" key="1">
    <source>
        <dbReference type="SAM" id="Phobius"/>
    </source>
</evidence>
<reference evidence="2" key="1">
    <citation type="submission" date="2020-05" db="EMBL/GenBank/DDBJ databases">
        <authorList>
            <person name="Chiriac C."/>
            <person name="Salcher M."/>
            <person name="Ghai R."/>
            <person name="Kavagutti S V."/>
        </authorList>
    </citation>
    <scope>NUCLEOTIDE SEQUENCE</scope>
</reference>
<keyword evidence="1" id="KW-1133">Transmembrane helix</keyword>
<proteinExistence type="predicted"/>
<organism evidence="2">
    <name type="scientific">freshwater metagenome</name>
    <dbReference type="NCBI Taxonomy" id="449393"/>
    <lineage>
        <taxon>unclassified sequences</taxon>
        <taxon>metagenomes</taxon>
        <taxon>ecological metagenomes</taxon>
    </lineage>
</organism>
<keyword evidence="1" id="KW-0812">Transmembrane</keyword>
<protein>
    <submittedName>
        <fullName evidence="2">Unannotated protein</fullName>
    </submittedName>
</protein>
<name>A0A6J6F5Y0_9ZZZZ</name>
<sequence>MLVRFGGDGRPLKLAVAFVVLVAILTVPVNRLAAAGLLIVLPLVLLLRYQRRALVIVRPAGPLVVQGWWRRATVSPQQVVRADWQPGRDWAYLRLGLEGGVVTCFSVAIPTSPKARLPKGADWRRDVAALIDALRQAGVRPGALHGLHLDR</sequence>
<accession>A0A6J6F5Y0</accession>
<gene>
    <name evidence="2" type="ORF">UFOPK1493_03288</name>
</gene>